<evidence type="ECO:0000313" key="13">
    <source>
        <dbReference type="EMBL" id="KIM21367.1"/>
    </source>
</evidence>
<dbReference type="InterPro" id="IPR004364">
    <property type="entry name" value="Aa-tRNA-synt_II"/>
</dbReference>
<comment type="catalytic activity">
    <reaction evidence="10">
        <text>tRNA(Asp) + L-aspartate + ATP = L-aspartyl-tRNA(Asp) + AMP + diphosphate</text>
        <dbReference type="Rhea" id="RHEA:19649"/>
        <dbReference type="Rhea" id="RHEA-COMP:9660"/>
        <dbReference type="Rhea" id="RHEA-COMP:9678"/>
        <dbReference type="ChEBI" id="CHEBI:29991"/>
        <dbReference type="ChEBI" id="CHEBI:30616"/>
        <dbReference type="ChEBI" id="CHEBI:33019"/>
        <dbReference type="ChEBI" id="CHEBI:78442"/>
        <dbReference type="ChEBI" id="CHEBI:78516"/>
        <dbReference type="ChEBI" id="CHEBI:456215"/>
        <dbReference type="EC" id="6.1.1.12"/>
    </reaction>
</comment>
<dbReference type="CDD" id="cd00776">
    <property type="entry name" value="AsxRS_core"/>
    <property type="match status" value="1"/>
</dbReference>
<keyword evidence="6" id="KW-0547">Nucleotide-binding</keyword>
<feature type="region of interest" description="Disordered" evidence="11">
    <location>
        <begin position="69"/>
        <end position="89"/>
    </location>
</feature>
<dbReference type="SUPFAM" id="SSF50249">
    <property type="entry name" value="Nucleic acid-binding proteins"/>
    <property type="match status" value="1"/>
</dbReference>
<evidence type="ECO:0000259" key="12">
    <source>
        <dbReference type="PROSITE" id="PS50862"/>
    </source>
</evidence>
<proteinExistence type="inferred from homology"/>
<dbReference type="STRING" id="933852.A0A0C2WVE1"/>
<evidence type="ECO:0000256" key="7">
    <source>
        <dbReference type="ARBA" id="ARBA00022840"/>
    </source>
</evidence>
<dbReference type="Gene3D" id="2.40.50.140">
    <property type="entry name" value="Nucleic acid-binding proteins"/>
    <property type="match status" value="1"/>
</dbReference>
<dbReference type="SUPFAM" id="SSF55681">
    <property type="entry name" value="Class II aaRS and biotin synthetases"/>
    <property type="match status" value="1"/>
</dbReference>
<evidence type="ECO:0000256" key="1">
    <source>
        <dbReference type="ARBA" id="ARBA00004496"/>
    </source>
</evidence>
<dbReference type="GO" id="GO:0005524">
    <property type="term" value="F:ATP binding"/>
    <property type="evidence" value="ECO:0007669"/>
    <property type="project" value="UniProtKB-KW"/>
</dbReference>
<dbReference type="Pfam" id="PF00152">
    <property type="entry name" value="tRNA-synt_2"/>
    <property type="match status" value="1"/>
</dbReference>
<feature type="compositionally biased region" description="Basic and acidic residues" evidence="11">
    <location>
        <begin position="30"/>
        <end position="51"/>
    </location>
</feature>
<dbReference type="InterPro" id="IPR045864">
    <property type="entry name" value="aa-tRNA-synth_II/BPL/LPL"/>
</dbReference>
<dbReference type="InterPro" id="IPR012340">
    <property type="entry name" value="NA-bd_OB-fold"/>
</dbReference>
<keyword evidence="9" id="KW-0030">Aminoacyl-tRNA synthetase</keyword>
<dbReference type="HAMAP" id="MF_02075">
    <property type="entry name" value="Asp_tRNA_synth_type2"/>
    <property type="match status" value="1"/>
</dbReference>
<dbReference type="PANTHER" id="PTHR43450">
    <property type="entry name" value="ASPARTYL-TRNA SYNTHETASE"/>
    <property type="match status" value="1"/>
</dbReference>
<dbReference type="GO" id="GO:0006422">
    <property type="term" value="P:aspartyl-tRNA aminoacylation"/>
    <property type="evidence" value="ECO:0007669"/>
    <property type="project" value="InterPro"/>
</dbReference>
<dbReference type="HOGENOM" id="CLU_004553_2_1_1"/>
<reference evidence="13 14" key="1">
    <citation type="submission" date="2014-04" db="EMBL/GenBank/DDBJ databases">
        <authorList>
            <consortium name="DOE Joint Genome Institute"/>
            <person name="Kuo A."/>
            <person name="Zuccaro A."/>
            <person name="Kohler A."/>
            <person name="Nagy L.G."/>
            <person name="Floudas D."/>
            <person name="Copeland A."/>
            <person name="Barry K.W."/>
            <person name="Cichocki N."/>
            <person name="Veneault-Fourrey C."/>
            <person name="LaButti K."/>
            <person name="Lindquist E.A."/>
            <person name="Lipzen A."/>
            <person name="Lundell T."/>
            <person name="Morin E."/>
            <person name="Murat C."/>
            <person name="Sun H."/>
            <person name="Tunlid A."/>
            <person name="Henrissat B."/>
            <person name="Grigoriev I.V."/>
            <person name="Hibbett D.S."/>
            <person name="Martin F."/>
            <person name="Nordberg H.P."/>
            <person name="Cantor M.N."/>
            <person name="Hua S.X."/>
        </authorList>
    </citation>
    <scope>NUCLEOTIDE SEQUENCE [LARGE SCALE GENOMIC DNA]</scope>
    <source>
        <strain evidence="13 14">MAFF 305830</strain>
    </source>
</reference>
<dbReference type="PANTHER" id="PTHR43450:SF1">
    <property type="entry name" value="ASPARTATE--TRNA LIGASE, CYTOPLASMIC"/>
    <property type="match status" value="1"/>
</dbReference>
<dbReference type="PROSITE" id="PS50862">
    <property type="entry name" value="AA_TRNA_LIGASE_II"/>
    <property type="match status" value="1"/>
</dbReference>
<sequence length="553" mass="62233">MSEEQKPIASQEPSQGGPAEPSKSALKKKAKEEEKAKKAEERKRKEEEAKAAKAAADSVDVAVGSYGKLPLHQSQDETPKEPLKRLDTVGPNDVGNTVLFRARLANSRQQGNKMLFCELRQGLVSIQGLLALNEATEGRPLVSKQMMKFCAAITLESIVLVEGEIKPVDIEIEATTIKHFEVHISKFWTAIAVNPLPVQISAASHAAVADDASEEAKKAAIGLDTRLNHRVIDLRTATNQAIFRIRSGVKHLFREFLDARGFIEFETPKLQGAMTESGASVFKVTYFDRPAFLAQSPQLAKQMIVAGDFERMYEIGPVFRAENSWGPRHMTEFTGMDIEMAIEHHYHETVTLLEDMLIFVFHGLNKRFGQPGGEIEWVRKQWPSEPFVVPEKAVRLRFSEGIKMLRDAGREIEELEDLSTEDEKTLGRLVKEKYNTDFFVLDKFPLKIRPFYTMPDPNDERYSNSYDFFMRGQEILSGAQRVHDAELLKHRMSLVDPPIDPSIMKDYVNAFEYGAPPHAGAGLGLDRIVQFFLNLPNIRLSTVFPRDPGRIAP</sequence>
<keyword evidence="5" id="KW-0436">Ligase</keyword>
<keyword evidence="4" id="KW-0963">Cytoplasm</keyword>
<evidence type="ECO:0000256" key="11">
    <source>
        <dbReference type="SAM" id="MobiDB-lite"/>
    </source>
</evidence>
<comment type="subcellular location">
    <subcellularLocation>
        <location evidence="1">Cytoplasm</location>
    </subcellularLocation>
</comment>
<gene>
    <name evidence="13" type="ORF">M408DRAFT_333500</name>
</gene>
<dbReference type="InterPro" id="IPR006195">
    <property type="entry name" value="aa-tRNA-synth_II"/>
</dbReference>
<dbReference type="GO" id="GO:0017101">
    <property type="term" value="C:aminoacyl-tRNA synthetase multienzyme complex"/>
    <property type="evidence" value="ECO:0007669"/>
    <property type="project" value="TreeGrafter"/>
</dbReference>
<protein>
    <recommendedName>
        <fullName evidence="3">aspartate--tRNA ligase</fullName>
        <ecNumber evidence="3">6.1.1.12</ecNumber>
    </recommendedName>
</protein>
<evidence type="ECO:0000256" key="3">
    <source>
        <dbReference type="ARBA" id="ARBA00012841"/>
    </source>
</evidence>
<evidence type="ECO:0000256" key="10">
    <source>
        <dbReference type="ARBA" id="ARBA00047904"/>
    </source>
</evidence>
<keyword evidence="14" id="KW-1185">Reference proteome</keyword>
<dbReference type="CDD" id="cd04320">
    <property type="entry name" value="AspRS_cyto_N"/>
    <property type="match status" value="1"/>
</dbReference>
<evidence type="ECO:0000313" key="14">
    <source>
        <dbReference type="Proteomes" id="UP000054097"/>
    </source>
</evidence>
<feature type="compositionally biased region" description="Basic and acidic residues" evidence="11">
    <location>
        <begin position="74"/>
        <end position="87"/>
    </location>
</feature>
<evidence type="ECO:0000256" key="8">
    <source>
        <dbReference type="ARBA" id="ARBA00022917"/>
    </source>
</evidence>
<dbReference type="GO" id="GO:0004815">
    <property type="term" value="F:aspartate-tRNA ligase activity"/>
    <property type="evidence" value="ECO:0007669"/>
    <property type="project" value="UniProtKB-EC"/>
</dbReference>
<dbReference type="NCBIfam" id="NF003483">
    <property type="entry name" value="PRK05159.1"/>
    <property type="match status" value="1"/>
</dbReference>
<evidence type="ECO:0000256" key="5">
    <source>
        <dbReference type="ARBA" id="ARBA00022598"/>
    </source>
</evidence>
<evidence type="ECO:0000256" key="6">
    <source>
        <dbReference type="ARBA" id="ARBA00022741"/>
    </source>
</evidence>
<dbReference type="GO" id="GO:0005829">
    <property type="term" value="C:cytosol"/>
    <property type="evidence" value="ECO:0007669"/>
    <property type="project" value="TreeGrafter"/>
</dbReference>
<dbReference type="NCBIfam" id="TIGR00458">
    <property type="entry name" value="aspS_nondisc"/>
    <property type="match status" value="1"/>
</dbReference>
<dbReference type="InterPro" id="IPR002312">
    <property type="entry name" value="Asp/Asn-tRNA-synth_IIb"/>
</dbReference>
<dbReference type="Gene3D" id="3.30.930.10">
    <property type="entry name" value="Bira Bifunctional Protein, Domain 2"/>
    <property type="match status" value="1"/>
</dbReference>
<dbReference type="PRINTS" id="PR01042">
    <property type="entry name" value="TRNASYNTHASP"/>
</dbReference>
<dbReference type="OrthoDB" id="372395at2759"/>
<evidence type="ECO:0000256" key="2">
    <source>
        <dbReference type="ARBA" id="ARBA00005312"/>
    </source>
</evidence>
<organism evidence="13 14">
    <name type="scientific">Serendipita vermifera MAFF 305830</name>
    <dbReference type="NCBI Taxonomy" id="933852"/>
    <lineage>
        <taxon>Eukaryota</taxon>
        <taxon>Fungi</taxon>
        <taxon>Dikarya</taxon>
        <taxon>Basidiomycota</taxon>
        <taxon>Agaricomycotina</taxon>
        <taxon>Agaricomycetes</taxon>
        <taxon>Sebacinales</taxon>
        <taxon>Serendipitaceae</taxon>
        <taxon>Serendipita</taxon>
    </lineage>
</organism>
<name>A0A0C2WVE1_SERVB</name>
<dbReference type="EC" id="6.1.1.12" evidence="3"/>
<reference evidence="14" key="2">
    <citation type="submission" date="2015-01" db="EMBL/GenBank/DDBJ databases">
        <title>Evolutionary Origins and Diversification of the Mycorrhizal Mutualists.</title>
        <authorList>
            <consortium name="DOE Joint Genome Institute"/>
            <consortium name="Mycorrhizal Genomics Consortium"/>
            <person name="Kohler A."/>
            <person name="Kuo A."/>
            <person name="Nagy L.G."/>
            <person name="Floudas D."/>
            <person name="Copeland A."/>
            <person name="Barry K.W."/>
            <person name="Cichocki N."/>
            <person name="Veneault-Fourrey C."/>
            <person name="LaButti K."/>
            <person name="Lindquist E.A."/>
            <person name="Lipzen A."/>
            <person name="Lundell T."/>
            <person name="Morin E."/>
            <person name="Murat C."/>
            <person name="Riley R."/>
            <person name="Ohm R."/>
            <person name="Sun H."/>
            <person name="Tunlid A."/>
            <person name="Henrissat B."/>
            <person name="Grigoriev I.V."/>
            <person name="Hibbett D.S."/>
            <person name="Martin F."/>
        </authorList>
    </citation>
    <scope>NUCLEOTIDE SEQUENCE [LARGE SCALE GENOMIC DNA]</scope>
    <source>
        <strain evidence="14">MAFF 305830</strain>
    </source>
</reference>
<accession>A0A0C2WVE1</accession>
<dbReference type="AlphaFoldDB" id="A0A0C2WVE1"/>
<dbReference type="Proteomes" id="UP000054097">
    <property type="component" value="Unassembled WGS sequence"/>
</dbReference>
<evidence type="ECO:0000256" key="4">
    <source>
        <dbReference type="ARBA" id="ARBA00022490"/>
    </source>
</evidence>
<keyword evidence="8" id="KW-0648">Protein biosynthesis</keyword>
<dbReference type="InterPro" id="IPR004523">
    <property type="entry name" value="Asp-tRNA_synthase_2"/>
</dbReference>
<feature type="region of interest" description="Disordered" evidence="11">
    <location>
        <begin position="1"/>
        <end position="57"/>
    </location>
</feature>
<keyword evidence="7" id="KW-0067">ATP-binding</keyword>
<dbReference type="FunFam" id="3.30.930.10:FF:000013">
    <property type="entry name" value="Aspartate--tRNA ligase, cytoplasmic"/>
    <property type="match status" value="1"/>
</dbReference>
<evidence type="ECO:0000256" key="9">
    <source>
        <dbReference type="ARBA" id="ARBA00023146"/>
    </source>
</evidence>
<dbReference type="GO" id="GO:0003723">
    <property type="term" value="F:RNA binding"/>
    <property type="evidence" value="ECO:0007669"/>
    <property type="project" value="TreeGrafter"/>
</dbReference>
<dbReference type="EMBL" id="KN824385">
    <property type="protein sequence ID" value="KIM21367.1"/>
    <property type="molecule type" value="Genomic_DNA"/>
</dbReference>
<feature type="domain" description="Aminoacyl-transfer RNA synthetases class-II family profile" evidence="12">
    <location>
        <begin position="243"/>
        <end position="553"/>
    </location>
</feature>
<comment type="similarity">
    <text evidence="2">Belongs to the class-II aminoacyl-tRNA synthetase family. Type 2 subfamily.</text>
</comment>